<dbReference type="RefSeq" id="WP_194947403.1">
    <property type="nucleotide sequence ID" value="NZ_JACBGI020000001.1"/>
</dbReference>
<keyword evidence="2" id="KW-0732">Signal</keyword>
<evidence type="ECO:0000256" key="1">
    <source>
        <dbReference type="SAM" id="Phobius"/>
    </source>
</evidence>
<keyword evidence="4" id="KW-1185">Reference proteome</keyword>
<keyword evidence="1" id="KW-0812">Transmembrane</keyword>
<name>A0ABS0BT74_9GAMM</name>
<keyword evidence="1" id="KW-0472">Membrane</keyword>
<reference evidence="3 4" key="2">
    <citation type="submission" date="2020-11" db="EMBL/GenBank/DDBJ databases">
        <title>Sulfur oxidizing isolate from Hospital Hole Sinkhole.</title>
        <authorList>
            <person name="Scott K.M."/>
        </authorList>
    </citation>
    <scope>NUCLEOTIDE SEQUENCE [LARGE SCALE GENOMIC DNA]</scope>
    <source>
        <strain evidence="3 4">HH1</strain>
    </source>
</reference>
<evidence type="ECO:0000313" key="4">
    <source>
        <dbReference type="Proteomes" id="UP001193680"/>
    </source>
</evidence>
<feature type="transmembrane region" description="Helical" evidence="1">
    <location>
        <begin position="75"/>
        <end position="93"/>
    </location>
</feature>
<evidence type="ECO:0000256" key="2">
    <source>
        <dbReference type="SAM" id="SignalP"/>
    </source>
</evidence>
<evidence type="ECO:0000313" key="3">
    <source>
        <dbReference type="EMBL" id="MBF6057052.1"/>
    </source>
</evidence>
<protein>
    <submittedName>
        <fullName evidence="3">Uncharacterized protein</fullName>
    </submittedName>
</protein>
<gene>
    <name evidence="3" type="ORF">H8792_001730</name>
</gene>
<dbReference type="EMBL" id="JACBGI020000001">
    <property type="protein sequence ID" value="MBF6057052.1"/>
    <property type="molecule type" value="Genomic_DNA"/>
</dbReference>
<keyword evidence="1" id="KW-1133">Transmembrane helix</keyword>
<feature type="chain" id="PRO_5045755053" evidence="2">
    <location>
        <begin position="23"/>
        <end position="97"/>
    </location>
</feature>
<comment type="caution">
    <text evidence="3">The sequence shown here is derived from an EMBL/GenBank/DDBJ whole genome shotgun (WGS) entry which is preliminary data.</text>
</comment>
<accession>A0ABS0BT74</accession>
<sequence length="97" mass="9890">MKKSFLSLALISTLLPFTQAYAAEEATAIVKDGQVTYEGNGPRPPGVIEGDKIIYKAPGEAAGTADEASESGTGIATSALVGLITVGGIFYIVNNGN</sequence>
<proteinExistence type="predicted"/>
<reference evidence="3 4" key="1">
    <citation type="submission" date="2020-06" db="EMBL/GenBank/DDBJ databases">
        <authorList>
            <person name="Scott K."/>
        </authorList>
    </citation>
    <scope>NUCLEOTIDE SEQUENCE [LARGE SCALE GENOMIC DNA]</scope>
    <source>
        <strain evidence="3 4">HH1</strain>
    </source>
</reference>
<organism evidence="3 4">
    <name type="scientific">Thiomicrorhabdus heinhorstiae</name>
    <dbReference type="NCBI Taxonomy" id="2748010"/>
    <lineage>
        <taxon>Bacteria</taxon>
        <taxon>Pseudomonadati</taxon>
        <taxon>Pseudomonadota</taxon>
        <taxon>Gammaproteobacteria</taxon>
        <taxon>Thiotrichales</taxon>
        <taxon>Piscirickettsiaceae</taxon>
        <taxon>Thiomicrorhabdus</taxon>
    </lineage>
</organism>
<feature type="signal peptide" evidence="2">
    <location>
        <begin position="1"/>
        <end position="22"/>
    </location>
</feature>
<dbReference type="Proteomes" id="UP001193680">
    <property type="component" value="Unassembled WGS sequence"/>
</dbReference>